<reference evidence="1" key="1">
    <citation type="submission" date="2021-01" db="EMBL/GenBank/DDBJ databases">
        <authorList>
            <person name="Corre E."/>
            <person name="Pelletier E."/>
            <person name="Niang G."/>
            <person name="Scheremetjew M."/>
            <person name="Finn R."/>
            <person name="Kale V."/>
            <person name="Holt S."/>
            <person name="Cochrane G."/>
            <person name="Meng A."/>
            <person name="Brown T."/>
            <person name="Cohen L."/>
        </authorList>
    </citation>
    <scope>NUCLEOTIDE SEQUENCE</scope>
    <source>
        <strain evidence="1">CCMP127</strain>
    </source>
</reference>
<evidence type="ECO:0000313" key="1">
    <source>
        <dbReference type="EMBL" id="CAE0412626.1"/>
    </source>
</evidence>
<accession>A0A7S3P8B5</accession>
<name>A0A7S3P8B5_9STRA</name>
<dbReference type="AlphaFoldDB" id="A0A7S3P8B5"/>
<organism evidence="1">
    <name type="scientific">Amphora coffeiformis</name>
    <dbReference type="NCBI Taxonomy" id="265554"/>
    <lineage>
        <taxon>Eukaryota</taxon>
        <taxon>Sar</taxon>
        <taxon>Stramenopiles</taxon>
        <taxon>Ochrophyta</taxon>
        <taxon>Bacillariophyta</taxon>
        <taxon>Bacillariophyceae</taxon>
        <taxon>Bacillariophycidae</taxon>
        <taxon>Thalassiophysales</taxon>
        <taxon>Catenulaceae</taxon>
        <taxon>Amphora</taxon>
    </lineage>
</organism>
<dbReference type="Gene3D" id="1.25.40.10">
    <property type="entry name" value="Tetratricopeptide repeat domain"/>
    <property type="match status" value="1"/>
</dbReference>
<protein>
    <recommendedName>
        <fullName evidence="2">Anaphase-promoting complex subunit 5</fullName>
    </recommendedName>
</protein>
<evidence type="ECO:0008006" key="2">
    <source>
        <dbReference type="Google" id="ProtNLM"/>
    </source>
</evidence>
<dbReference type="InterPro" id="IPR011990">
    <property type="entry name" value="TPR-like_helical_dom_sf"/>
</dbReference>
<dbReference type="SUPFAM" id="SSF48452">
    <property type="entry name" value="TPR-like"/>
    <property type="match status" value="1"/>
</dbReference>
<sequence length="217" mass="24399">MAVPDKPYHLMTLRRSATQSLVIDCSFEQVEQFLCCVVPEFTRQRDLLDSIFLQLRGLHHRVKQHGVLACQEDLLNAIIVLQEFLNMCSDLPVQVTFDVHTLIGQMKACLGDQESAVLSFTKALWIASCSQDIPKEHTAAALHRIGKAYSLSRHLVEARSVLAKAVQTYKAAGVTNHLASDAKRLLEEVDKSYRESPESSWSSLRLSARQRLAQILE</sequence>
<dbReference type="EMBL" id="HBIM01012018">
    <property type="protein sequence ID" value="CAE0412626.1"/>
    <property type="molecule type" value="Transcribed_RNA"/>
</dbReference>
<proteinExistence type="predicted"/>
<gene>
    <name evidence="1" type="ORF">ACOF00016_LOCUS9887</name>
</gene>